<sequence length="261" mass="29521">MANDTQLEETCYMCSALAVSREHVPPKCLFPESKDIGGLNLRKELITVPSCAAHNAAKSCDDEFLMMSLAGIVGNNSIGYRHWTGKVDRALRRSSYRVLNSTVLKPRRIERLVLDGNLFMDVIWGTPDVARLYKCFEHMLRGLYFHDFGRRFEGEVRLIPGFIKHEPGHAHTWQKLVEARYRYEADSMPRTGGNPEVFYYQRFPTDERGLIAYRLCLYGGVDVYACLIPAAVRMPGSLVAELISGGMKTVITVGEKAFTFN</sequence>
<dbReference type="EMBL" id="JAQIPB010000001">
    <property type="protein sequence ID" value="MDA7414885.1"/>
    <property type="molecule type" value="Genomic_DNA"/>
</dbReference>
<evidence type="ECO:0000313" key="2">
    <source>
        <dbReference type="Proteomes" id="UP001212602"/>
    </source>
</evidence>
<evidence type="ECO:0008006" key="3">
    <source>
        <dbReference type="Google" id="ProtNLM"/>
    </source>
</evidence>
<gene>
    <name evidence="1" type="ORF">PGB34_00780</name>
</gene>
<dbReference type="RefSeq" id="WP_271426160.1">
    <property type="nucleotide sequence ID" value="NZ_JAQIPB010000001.1"/>
</dbReference>
<organism evidence="1 2">
    <name type="scientific">Xenophilus arseniciresistens</name>
    <dbReference type="NCBI Taxonomy" id="1283306"/>
    <lineage>
        <taxon>Bacteria</taxon>
        <taxon>Pseudomonadati</taxon>
        <taxon>Pseudomonadota</taxon>
        <taxon>Betaproteobacteria</taxon>
        <taxon>Burkholderiales</taxon>
        <taxon>Comamonadaceae</taxon>
        <taxon>Xenophilus</taxon>
    </lineage>
</organism>
<protein>
    <recommendedName>
        <fullName evidence="3">HNH endonuclease</fullName>
    </recommendedName>
</protein>
<proteinExistence type="predicted"/>
<comment type="caution">
    <text evidence="1">The sequence shown here is derived from an EMBL/GenBank/DDBJ whole genome shotgun (WGS) entry which is preliminary data.</text>
</comment>
<name>A0AAE3N337_9BURK</name>
<dbReference type="AlphaFoldDB" id="A0AAE3N337"/>
<keyword evidence="2" id="KW-1185">Reference proteome</keyword>
<dbReference type="Proteomes" id="UP001212602">
    <property type="component" value="Unassembled WGS sequence"/>
</dbReference>
<reference evidence="1" key="1">
    <citation type="submission" date="2023-01" db="EMBL/GenBank/DDBJ databases">
        <title>Xenophilus mangrovi sp. nov., isolated from soil of Mangrove nature reserve.</title>
        <authorList>
            <person name="Xu S."/>
            <person name="Liu Z."/>
            <person name="Xu Y."/>
        </authorList>
    </citation>
    <scope>NUCLEOTIDE SEQUENCE</scope>
    <source>
        <strain evidence="1">YW8</strain>
    </source>
</reference>
<accession>A0AAE3N337</accession>
<evidence type="ECO:0000313" key="1">
    <source>
        <dbReference type="EMBL" id="MDA7414885.1"/>
    </source>
</evidence>